<dbReference type="PANTHER" id="PTHR23501:SF195">
    <property type="entry name" value="PEP5"/>
    <property type="match status" value="1"/>
</dbReference>
<feature type="transmembrane region" description="Helical" evidence="5">
    <location>
        <begin position="374"/>
        <end position="394"/>
    </location>
</feature>
<feature type="transmembrane region" description="Helical" evidence="5">
    <location>
        <begin position="268"/>
        <end position="285"/>
    </location>
</feature>
<sequence length="592" mass="63390">MSALPNATDNEKARSNQLELAIETVQHVQRTSPESTAEEPEPHIHAKTWILLIVRANTLPEETANLLILSQVIVAVYFVQVLHVAGNALLSTSITAITGGADQKIWLISTLAISAAALGAPVSQAADFWGRKWFVVGFTGAGCVGCLIASRAHSFGVVIGGQSIACLALGAQPLVHAIASEIVPRKYRSFAQASVNLASSTGGIVGILMGGALVRHSPQGFRVYFYITAGLYGTIGLVVAWLYRPPLRRLQVEMSQRQRLAELDCPNIIGPLVVGVILLIVFVLYEWKVTTTGILHHGLFSRGRNFAICLALIFTEGLAFFAANTYYAYESVVLYDRNVFHAGLEFTVVFWTANVGTALTSLYVSRTKTFRNPLIFATMCVAIFFAAMSSLNLTTRWSPIGFAVFLGVGLGSALNTVIVAAQLSTPPELIALASGLMIGMRSTGGTVGLSIFQAVLSSTLMKLPADVMSRVLPLGLETQYVETLLNGLALQNVSQIQSIPGMTPQIVMAATLGVKDTYMASFRNVWIAAAAFAAVAMLFSCLIRDDKKEFNAHIDAPLETAAELQSEGGTLMLQRLGPCDLKRSAPVGKGLV</sequence>
<evidence type="ECO:0000256" key="2">
    <source>
        <dbReference type="ARBA" id="ARBA00022692"/>
    </source>
</evidence>
<feature type="transmembrane region" description="Helical" evidence="5">
    <location>
        <begin position="400"/>
        <end position="423"/>
    </location>
</feature>
<accession>A0AAN6F6S3</accession>
<dbReference type="Gene3D" id="1.20.1250.20">
    <property type="entry name" value="MFS general substrate transporter like domains"/>
    <property type="match status" value="1"/>
</dbReference>
<feature type="transmembrane region" description="Helical" evidence="5">
    <location>
        <begin position="195"/>
        <end position="214"/>
    </location>
</feature>
<keyword evidence="2 5" id="KW-0812">Transmembrane</keyword>
<reference evidence="7" key="1">
    <citation type="submission" date="2021-12" db="EMBL/GenBank/DDBJ databases">
        <title>Black yeast isolated from Biological Soil Crust.</title>
        <authorList>
            <person name="Kurbessoian T."/>
        </authorList>
    </citation>
    <scope>NUCLEOTIDE SEQUENCE</scope>
    <source>
        <strain evidence="7">CCFEE 5208</strain>
    </source>
</reference>
<evidence type="ECO:0000313" key="7">
    <source>
        <dbReference type="EMBL" id="KAK0301991.1"/>
    </source>
</evidence>
<dbReference type="PROSITE" id="PS00216">
    <property type="entry name" value="SUGAR_TRANSPORT_1"/>
    <property type="match status" value="1"/>
</dbReference>
<keyword evidence="3 5" id="KW-1133">Transmembrane helix</keyword>
<evidence type="ECO:0000256" key="4">
    <source>
        <dbReference type="ARBA" id="ARBA00023136"/>
    </source>
</evidence>
<evidence type="ECO:0000313" key="8">
    <source>
        <dbReference type="Proteomes" id="UP001168146"/>
    </source>
</evidence>
<dbReference type="InterPro" id="IPR005829">
    <property type="entry name" value="Sugar_transporter_CS"/>
</dbReference>
<evidence type="ECO:0000256" key="3">
    <source>
        <dbReference type="ARBA" id="ARBA00022989"/>
    </source>
</evidence>
<dbReference type="InterPro" id="IPR036259">
    <property type="entry name" value="MFS_trans_sf"/>
</dbReference>
<dbReference type="AlphaFoldDB" id="A0AAN6F6S3"/>
<feature type="transmembrane region" description="Helical" evidence="5">
    <location>
        <begin position="525"/>
        <end position="543"/>
    </location>
</feature>
<dbReference type="GO" id="GO:0005886">
    <property type="term" value="C:plasma membrane"/>
    <property type="evidence" value="ECO:0007669"/>
    <property type="project" value="TreeGrafter"/>
</dbReference>
<evidence type="ECO:0000256" key="5">
    <source>
        <dbReference type="SAM" id="Phobius"/>
    </source>
</evidence>
<dbReference type="GO" id="GO:0022857">
    <property type="term" value="F:transmembrane transporter activity"/>
    <property type="evidence" value="ECO:0007669"/>
    <property type="project" value="InterPro"/>
</dbReference>
<comment type="subcellular location">
    <subcellularLocation>
        <location evidence="1">Membrane</location>
        <topology evidence="1">Multi-pass membrane protein</topology>
    </subcellularLocation>
</comment>
<evidence type="ECO:0000259" key="6">
    <source>
        <dbReference type="PROSITE" id="PS50850"/>
    </source>
</evidence>
<dbReference type="InterPro" id="IPR011701">
    <property type="entry name" value="MFS"/>
</dbReference>
<evidence type="ECO:0000256" key="1">
    <source>
        <dbReference type="ARBA" id="ARBA00004141"/>
    </source>
</evidence>
<name>A0AAN6F6S3_9PEZI</name>
<dbReference type="EMBL" id="JASUXU010000232">
    <property type="protein sequence ID" value="KAK0301991.1"/>
    <property type="molecule type" value="Genomic_DNA"/>
</dbReference>
<feature type="transmembrane region" description="Helical" evidence="5">
    <location>
        <begin position="66"/>
        <end position="85"/>
    </location>
</feature>
<keyword evidence="4 5" id="KW-0472">Membrane</keyword>
<dbReference type="InterPro" id="IPR020846">
    <property type="entry name" value="MFS_dom"/>
</dbReference>
<feature type="transmembrane region" description="Helical" evidence="5">
    <location>
        <begin position="105"/>
        <end position="126"/>
    </location>
</feature>
<gene>
    <name evidence="7" type="ORF">LTR82_018037</name>
</gene>
<proteinExistence type="predicted"/>
<protein>
    <recommendedName>
        <fullName evidence="6">Major facilitator superfamily (MFS) profile domain-containing protein</fullName>
    </recommendedName>
</protein>
<dbReference type="PROSITE" id="PS50850">
    <property type="entry name" value="MFS"/>
    <property type="match status" value="1"/>
</dbReference>
<feature type="transmembrane region" description="Helical" evidence="5">
    <location>
        <begin position="223"/>
        <end position="243"/>
    </location>
</feature>
<comment type="caution">
    <text evidence="7">The sequence shown here is derived from an EMBL/GenBank/DDBJ whole genome shotgun (WGS) entry which is preliminary data.</text>
</comment>
<feature type="transmembrane region" description="Helical" evidence="5">
    <location>
        <begin position="430"/>
        <end position="456"/>
    </location>
</feature>
<organism evidence="7 8">
    <name type="scientific">Friedmanniomyces endolithicus</name>
    <dbReference type="NCBI Taxonomy" id="329885"/>
    <lineage>
        <taxon>Eukaryota</taxon>
        <taxon>Fungi</taxon>
        <taxon>Dikarya</taxon>
        <taxon>Ascomycota</taxon>
        <taxon>Pezizomycotina</taxon>
        <taxon>Dothideomycetes</taxon>
        <taxon>Dothideomycetidae</taxon>
        <taxon>Mycosphaerellales</taxon>
        <taxon>Teratosphaeriaceae</taxon>
        <taxon>Friedmanniomyces</taxon>
    </lineage>
</organism>
<dbReference type="PANTHER" id="PTHR23501">
    <property type="entry name" value="MAJOR FACILITATOR SUPERFAMILY"/>
    <property type="match status" value="1"/>
</dbReference>
<dbReference type="Pfam" id="PF07690">
    <property type="entry name" value="MFS_1"/>
    <property type="match status" value="1"/>
</dbReference>
<dbReference type="SUPFAM" id="SSF103473">
    <property type="entry name" value="MFS general substrate transporter"/>
    <property type="match status" value="1"/>
</dbReference>
<feature type="domain" description="Major facilitator superfamily (MFS) profile" evidence="6">
    <location>
        <begin position="63"/>
        <end position="548"/>
    </location>
</feature>
<feature type="transmembrane region" description="Helical" evidence="5">
    <location>
        <begin position="132"/>
        <end position="150"/>
    </location>
</feature>
<feature type="transmembrane region" description="Helical" evidence="5">
    <location>
        <begin position="306"/>
        <end position="327"/>
    </location>
</feature>
<dbReference type="Proteomes" id="UP001168146">
    <property type="component" value="Unassembled WGS sequence"/>
</dbReference>
<feature type="transmembrane region" description="Helical" evidence="5">
    <location>
        <begin position="157"/>
        <end position="175"/>
    </location>
</feature>
<feature type="transmembrane region" description="Helical" evidence="5">
    <location>
        <begin position="339"/>
        <end position="362"/>
    </location>
</feature>